<proteinExistence type="predicted"/>
<evidence type="ECO:0000313" key="10">
    <source>
        <dbReference type="Proteomes" id="UP001321748"/>
    </source>
</evidence>
<keyword evidence="10" id="KW-1185">Reference proteome</keyword>
<dbReference type="Pfam" id="PF02661">
    <property type="entry name" value="Fic"/>
    <property type="match status" value="1"/>
</dbReference>
<organism evidence="9 10">
    <name type="scientific">Bombiscardovia apis</name>
    <dbReference type="NCBI Taxonomy" id="2932182"/>
    <lineage>
        <taxon>Bacteria</taxon>
        <taxon>Bacillati</taxon>
        <taxon>Actinomycetota</taxon>
        <taxon>Actinomycetes</taxon>
        <taxon>Bifidobacteriales</taxon>
        <taxon>Bifidobacteriaceae</taxon>
        <taxon>Bombiscardovia</taxon>
    </lineage>
</organism>
<dbReference type="PANTHER" id="PTHR39560:SF1">
    <property type="entry name" value="PROTEIN ADENYLYLTRANSFERASE FIC-RELATED"/>
    <property type="match status" value="1"/>
</dbReference>
<reference evidence="9 10" key="1">
    <citation type="journal article" date="2023" name="Microbiol. Spectr.">
        <title>Symbiosis of Carpenter Bees with Uncharacterized Lactic Acid Bacteria Showing NAD Auxotrophy.</title>
        <authorList>
            <person name="Kawasaki S."/>
            <person name="Ozawa K."/>
            <person name="Mori T."/>
            <person name="Yamamoto A."/>
            <person name="Ito M."/>
            <person name="Ohkuma M."/>
            <person name="Sakamoto M."/>
            <person name="Matsutani M."/>
        </authorList>
    </citation>
    <scope>NUCLEOTIDE SEQUENCE [LARGE SCALE GENOMIC DNA]</scope>
    <source>
        <strain evidence="9 10">KimH</strain>
    </source>
</reference>
<dbReference type="Gene3D" id="1.10.3290.10">
    <property type="entry name" value="Fido-like domain"/>
    <property type="match status" value="1"/>
</dbReference>
<dbReference type="Proteomes" id="UP001321748">
    <property type="component" value="Chromosome"/>
</dbReference>
<evidence type="ECO:0000256" key="4">
    <source>
        <dbReference type="ARBA" id="ARBA00022840"/>
    </source>
</evidence>
<dbReference type="PANTHER" id="PTHR39560">
    <property type="entry name" value="PROTEIN ADENYLYLTRANSFERASE FIC-RELATED"/>
    <property type="match status" value="1"/>
</dbReference>
<evidence type="ECO:0000256" key="3">
    <source>
        <dbReference type="ARBA" id="ARBA00022741"/>
    </source>
</evidence>
<keyword evidence="1" id="KW-0808">Transferase</keyword>
<evidence type="ECO:0000256" key="7">
    <source>
        <dbReference type="ARBA" id="ARBA00048696"/>
    </source>
</evidence>
<evidence type="ECO:0000256" key="2">
    <source>
        <dbReference type="ARBA" id="ARBA00022695"/>
    </source>
</evidence>
<protein>
    <recommendedName>
        <fullName evidence="5">protein adenylyltransferase</fullName>
        <ecNumber evidence="5">2.7.7.108</ecNumber>
    </recommendedName>
</protein>
<dbReference type="InterPro" id="IPR036597">
    <property type="entry name" value="Fido-like_dom_sf"/>
</dbReference>
<dbReference type="PROSITE" id="PS51459">
    <property type="entry name" value="FIDO"/>
    <property type="match status" value="1"/>
</dbReference>
<accession>A0ABN6SIX4</accession>
<comment type="catalytic activity">
    <reaction evidence="7">
        <text>L-tyrosyl-[protein] + ATP = O-(5'-adenylyl)-L-tyrosyl-[protein] + diphosphate</text>
        <dbReference type="Rhea" id="RHEA:54288"/>
        <dbReference type="Rhea" id="RHEA-COMP:10136"/>
        <dbReference type="Rhea" id="RHEA-COMP:13846"/>
        <dbReference type="ChEBI" id="CHEBI:30616"/>
        <dbReference type="ChEBI" id="CHEBI:33019"/>
        <dbReference type="ChEBI" id="CHEBI:46858"/>
        <dbReference type="ChEBI" id="CHEBI:83624"/>
        <dbReference type="EC" id="2.7.7.108"/>
    </reaction>
</comment>
<dbReference type="EMBL" id="AP026800">
    <property type="protein sequence ID" value="BDR54906.1"/>
    <property type="molecule type" value="Genomic_DNA"/>
</dbReference>
<comment type="catalytic activity">
    <reaction evidence="6">
        <text>L-threonyl-[protein] + ATP = 3-O-(5'-adenylyl)-L-threonyl-[protein] + diphosphate</text>
        <dbReference type="Rhea" id="RHEA:54292"/>
        <dbReference type="Rhea" id="RHEA-COMP:11060"/>
        <dbReference type="Rhea" id="RHEA-COMP:13847"/>
        <dbReference type="ChEBI" id="CHEBI:30013"/>
        <dbReference type="ChEBI" id="CHEBI:30616"/>
        <dbReference type="ChEBI" id="CHEBI:33019"/>
        <dbReference type="ChEBI" id="CHEBI:138113"/>
        <dbReference type="EC" id="2.7.7.108"/>
    </reaction>
</comment>
<keyword evidence="2" id="KW-0548">Nucleotidyltransferase</keyword>
<sequence>MPAAEDPYLIPGSQVLRNRVGARTAEQLLLAENDLVTARFQELNEEHLTAQGTLEQLRWIHHYLFQDVYDLAGQVRTIDMSKGGGTVFQPLRLFNNGAEYAERTLRADCMLVGLKRDEFVKRLSVHYDNFNMLHPFREGNGRTQRVFWTLVARDAGWGLDWPAVSKSENDRASILAHERVDYSLLEAMFARIAQPLDRESGPADLTGAQLNDARWGEEQPILQEILSEADYQVQRRRLSYQLEGDTRD</sequence>
<dbReference type="EC" id="2.7.7.108" evidence="5"/>
<dbReference type="RefSeq" id="WP_317642413.1">
    <property type="nucleotide sequence ID" value="NZ_AP026800.1"/>
</dbReference>
<dbReference type="InterPro" id="IPR003812">
    <property type="entry name" value="Fido"/>
</dbReference>
<keyword evidence="4" id="KW-0067">ATP-binding</keyword>
<gene>
    <name evidence="9" type="ORF">KIMH_10170</name>
</gene>
<evidence type="ECO:0000313" key="9">
    <source>
        <dbReference type="EMBL" id="BDR54906.1"/>
    </source>
</evidence>
<evidence type="ECO:0000256" key="1">
    <source>
        <dbReference type="ARBA" id="ARBA00022679"/>
    </source>
</evidence>
<dbReference type="SUPFAM" id="SSF140931">
    <property type="entry name" value="Fic-like"/>
    <property type="match status" value="1"/>
</dbReference>
<evidence type="ECO:0000259" key="8">
    <source>
        <dbReference type="PROSITE" id="PS51459"/>
    </source>
</evidence>
<keyword evidence="3" id="KW-0547">Nucleotide-binding</keyword>
<evidence type="ECO:0000256" key="5">
    <source>
        <dbReference type="ARBA" id="ARBA00034531"/>
    </source>
</evidence>
<name>A0ABN6SIX4_9BIFI</name>
<feature type="domain" description="Fido" evidence="8">
    <location>
        <begin position="52"/>
        <end position="194"/>
    </location>
</feature>
<evidence type="ECO:0000256" key="6">
    <source>
        <dbReference type="ARBA" id="ARBA00047939"/>
    </source>
</evidence>